<comment type="caution">
    <text evidence="2">The sequence shown here is derived from an EMBL/GenBank/DDBJ whole genome shotgun (WGS) entry which is preliminary data.</text>
</comment>
<evidence type="ECO:0000313" key="2">
    <source>
        <dbReference type="EMBL" id="MBB0228330.1"/>
    </source>
</evidence>
<dbReference type="EMBL" id="VKHS01000020">
    <property type="protein sequence ID" value="MBB0228330.1"/>
    <property type="molecule type" value="Genomic_DNA"/>
</dbReference>
<keyword evidence="3" id="KW-1185">Reference proteome</keyword>
<gene>
    <name evidence="2" type="ORF">FOE67_02065</name>
</gene>
<reference evidence="3" key="1">
    <citation type="submission" date="2019-10" db="EMBL/GenBank/DDBJ databases">
        <title>Streptomyces sp. nov., a novel actinobacterium isolated from alkaline environment.</title>
        <authorList>
            <person name="Golinska P."/>
        </authorList>
    </citation>
    <scope>NUCLEOTIDE SEQUENCE [LARGE SCALE GENOMIC DNA]</scope>
    <source>
        <strain evidence="3">DSM 42108</strain>
    </source>
</reference>
<dbReference type="InterPro" id="IPR007278">
    <property type="entry name" value="DUF397"/>
</dbReference>
<dbReference type="Proteomes" id="UP000530234">
    <property type="component" value="Unassembled WGS sequence"/>
</dbReference>
<accession>A0A7W3SZU3</accession>
<evidence type="ECO:0000313" key="3">
    <source>
        <dbReference type="Proteomes" id="UP000530234"/>
    </source>
</evidence>
<dbReference type="Pfam" id="PF04149">
    <property type="entry name" value="DUF397"/>
    <property type="match status" value="1"/>
</dbReference>
<evidence type="ECO:0000259" key="1">
    <source>
        <dbReference type="Pfam" id="PF04149"/>
    </source>
</evidence>
<protein>
    <submittedName>
        <fullName evidence="2">DUF397 domain-containing protein</fullName>
    </submittedName>
</protein>
<organism evidence="2 3">
    <name type="scientific">Streptomyces calidiresistens</name>
    <dbReference type="NCBI Taxonomy" id="1485586"/>
    <lineage>
        <taxon>Bacteria</taxon>
        <taxon>Bacillati</taxon>
        <taxon>Actinomycetota</taxon>
        <taxon>Actinomycetes</taxon>
        <taxon>Kitasatosporales</taxon>
        <taxon>Streptomycetaceae</taxon>
        <taxon>Streptomyces</taxon>
    </lineage>
</organism>
<proteinExistence type="predicted"/>
<sequence>MTPETNTPTAPHREVTGWFTSSYTAGDGNCVEVARLTSGGGLLIRDSKARRAKPAHASKAAWAAFLTAVTLSGFEGSP</sequence>
<dbReference type="AlphaFoldDB" id="A0A7W3SZU3"/>
<name>A0A7W3SZU3_9ACTN</name>
<feature type="domain" description="DUF397" evidence="1">
    <location>
        <begin position="17"/>
        <end position="69"/>
    </location>
</feature>
<dbReference type="RefSeq" id="WP_182660017.1">
    <property type="nucleotide sequence ID" value="NZ_VKHS01000020.1"/>
</dbReference>